<evidence type="ECO:0000313" key="6">
    <source>
        <dbReference type="Proteomes" id="UP001597063"/>
    </source>
</evidence>
<dbReference type="InterPro" id="IPR013324">
    <property type="entry name" value="RNA_pol_sigma_r3/r4-like"/>
</dbReference>
<feature type="domain" description="PucR C-terminal helix-turn-helix" evidence="2">
    <location>
        <begin position="358"/>
        <end position="412"/>
    </location>
</feature>
<dbReference type="PANTHER" id="PTHR33744:SF1">
    <property type="entry name" value="DNA-BINDING TRANSCRIPTIONAL ACTIVATOR ADER"/>
    <property type="match status" value="1"/>
</dbReference>
<evidence type="ECO:0000313" key="5">
    <source>
        <dbReference type="EMBL" id="MFD0684530.1"/>
    </source>
</evidence>
<feature type="domain" description="RsbT co-antagonist protein RsbRD N-terminal" evidence="3">
    <location>
        <begin position="45"/>
        <end position="185"/>
    </location>
</feature>
<feature type="domain" description="CdaR GGDEF-like" evidence="4">
    <location>
        <begin position="202"/>
        <end position="307"/>
    </location>
</feature>
<protein>
    <submittedName>
        <fullName evidence="5">PucR family transcriptional regulator</fullName>
    </submittedName>
</protein>
<dbReference type="PANTHER" id="PTHR33744">
    <property type="entry name" value="CARBOHYDRATE DIACID REGULATOR"/>
    <property type="match status" value="1"/>
</dbReference>
<evidence type="ECO:0000259" key="2">
    <source>
        <dbReference type="Pfam" id="PF13556"/>
    </source>
</evidence>
<evidence type="ECO:0000256" key="1">
    <source>
        <dbReference type="ARBA" id="ARBA00006754"/>
    </source>
</evidence>
<name>A0ABW2XFZ6_9ACTN</name>
<dbReference type="InterPro" id="IPR042070">
    <property type="entry name" value="PucR_C-HTH_sf"/>
</dbReference>
<dbReference type="Pfam" id="PF17853">
    <property type="entry name" value="GGDEF_2"/>
    <property type="match status" value="1"/>
</dbReference>
<accession>A0ABW2XFZ6</accession>
<dbReference type="EMBL" id="JBHTGP010000003">
    <property type="protein sequence ID" value="MFD0684530.1"/>
    <property type="molecule type" value="Genomic_DNA"/>
</dbReference>
<dbReference type="InterPro" id="IPR025736">
    <property type="entry name" value="PucR_C-HTH_dom"/>
</dbReference>
<comment type="similarity">
    <text evidence="1">Belongs to the CdaR family.</text>
</comment>
<dbReference type="InterPro" id="IPR025751">
    <property type="entry name" value="RsbRD_N_dom"/>
</dbReference>
<dbReference type="InterPro" id="IPR041522">
    <property type="entry name" value="CdaR_GGDEF"/>
</dbReference>
<organism evidence="5 6">
    <name type="scientific">Actinomadura fibrosa</name>
    <dbReference type="NCBI Taxonomy" id="111802"/>
    <lineage>
        <taxon>Bacteria</taxon>
        <taxon>Bacillati</taxon>
        <taxon>Actinomycetota</taxon>
        <taxon>Actinomycetes</taxon>
        <taxon>Streptosporangiales</taxon>
        <taxon>Thermomonosporaceae</taxon>
        <taxon>Actinomadura</taxon>
    </lineage>
</organism>
<dbReference type="RefSeq" id="WP_131756610.1">
    <property type="nucleotide sequence ID" value="NZ_CAACUY010000018.1"/>
</dbReference>
<dbReference type="Pfam" id="PF14361">
    <property type="entry name" value="RsbRD_N"/>
    <property type="match status" value="1"/>
</dbReference>
<gene>
    <name evidence="5" type="ORF">ACFQZM_08490</name>
</gene>
<dbReference type="Pfam" id="PF13556">
    <property type="entry name" value="HTH_30"/>
    <property type="match status" value="1"/>
</dbReference>
<dbReference type="Gene3D" id="1.10.10.2840">
    <property type="entry name" value="PucR C-terminal helix-turn-helix domain"/>
    <property type="match status" value="1"/>
</dbReference>
<comment type="caution">
    <text evidence="5">The sequence shown here is derived from an EMBL/GenBank/DDBJ whole genome shotgun (WGS) entry which is preliminary data.</text>
</comment>
<evidence type="ECO:0000259" key="3">
    <source>
        <dbReference type="Pfam" id="PF14361"/>
    </source>
</evidence>
<dbReference type="SUPFAM" id="SSF88659">
    <property type="entry name" value="Sigma3 and sigma4 domains of RNA polymerase sigma factors"/>
    <property type="match status" value="1"/>
</dbReference>
<evidence type="ECO:0000259" key="4">
    <source>
        <dbReference type="Pfam" id="PF17853"/>
    </source>
</evidence>
<proteinExistence type="inferred from homology"/>
<sequence length="421" mass="46048">MTDPARRWLLGLRAEEHPRPACAAPTLAAARELLGPGPVGWAVATAAAMTEEIVERVPEHGGGPGPVETLRRSVEATVLLALYGLLVDGRVGTEFVAPEAVEGNSDLARRGTPLDRVLRGVRIGHARLHRELMAAIGTQDEPVRQAETHRVTELLFTYADIQASRLAEEYIAERDRWQRSTESARRRVVEDLLAGRHVGSATAARVLGYDLERHHLALIIWVGSPDTAAAELDRYAAAYSRELGADRLLTVPAGRSVLWAWTSWAARPPEDVTARAPGGDLRAAVGPVASGRDGFRRSHLGAREAERIARLRGTARLTSYLDVRVAALVMTDPEHGRWFVREVLGPLADPGDSRAAELRETLRVYLAEGRSPQQAAERLHVNRNTVTYRIRRAEELLGRPVGAGLEVWLALEAARAMPPEP</sequence>
<reference evidence="6" key="1">
    <citation type="journal article" date="2019" name="Int. J. Syst. Evol. Microbiol.">
        <title>The Global Catalogue of Microorganisms (GCM) 10K type strain sequencing project: providing services to taxonomists for standard genome sequencing and annotation.</title>
        <authorList>
            <consortium name="The Broad Institute Genomics Platform"/>
            <consortium name="The Broad Institute Genome Sequencing Center for Infectious Disease"/>
            <person name="Wu L."/>
            <person name="Ma J."/>
        </authorList>
    </citation>
    <scope>NUCLEOTIDE SEQUENCE [LARGE SCALE GENOMIC DNA]</scope>
    <source>
        <strain evidence="6">JCM 9371</strain>
    </source>
</reference>
<keyword evidence="6" id="KW-1185">Reference proteome</keyword>
<dbReference type="InterPro" id="IPR051448">
    <property type="entry name" value="CdaR-like_regulators"/>
</dbReference>
<dbReference type="Proteomes" id="UP001597063">
    <property type="component" value="Unassembled WGS sequence"/>
</dbReference>